<evidence type="ECO:0000256" key="4">
    <source>
        <dbReference type="SAM" id="MobiDB-lite"/>
    </source>
</evidence>
<keyword evidence="1" id="KW-0805">Transcription regulation</keyword>
<evidence type="ECO:0000259" key="5">
    <source>
        <dbReference type="PROSITE" id="PS51118"/>
    </source>
</evidence>
<gene>
    <name evidence="6" type="ORF">A5742_26890</name>
</gene>
<evidence type="ECO:0000256" key="3">
    <source>
        <dbReference type="ARBA" id="ARBA00023163"/>
    </source>
</evidence>
<dbReference type="InterPro" id="IPR036390">
    <property type="entry name" value="WH_DNA-bd_sf"/>
</dbReference>
<dbReference type="PANTHER" id="PTHR33204:SF18">
    <property type="entry name" value="TRANSCRIPTIONAL REGULATORY PROTEIN"/>
    <property type="match status" value="1"/>
</dbReference>
<evidence type="ECO:0000256" key="1">
    <source>
        <dbReference type="ARBA" id="ARBA00023015"/>
    </source>
</evidence>
<dbReference type="InterPro" id="IPR036388">
    <property type="entry name" value="WH-like_DNA-bd_sf"/>
</dbReference>
<protein>
    <submittedName>
        <fullName evidence="6">HxlR family transcriptional regulator</fullName>
    </submittedName>
</protein>
<accession>A0ABD6QLV9</accession>
<dbReference type="Gene3D" id="1.10.10.10">
    <property type="entry name" value="Winged helix-like DNA-binding domain superfamily/Winged helix DNA-binding domain"/>
    <property type="match status" value="1"/>
</dbReference>
<dbReference type="Proteomes" id="UP000187001">
    <property type="component" value="Unassembled WGS sequence"/>
</dbReference>
<keyword evidence="2" id="KW-0238">DNA-binding</keyword>
<comment type="caution">
    <text evidence="6">The sequence shown here is derived from an EMBL/GenBank/DDBJ whole genome shotgun (WGS) entry which is preliminary data.</text>
</comment>
<dbReference type="EMBL" id="MBER01000066">
    <property type="protein sequence ID" value="OMC45445.1"/>
    <property type="molecule type" value="Genomic_DNA"/>
</dbReference>
<evidence type="ECO:0000256" key="2">
    <source>
        <dbReference type="ARBA" id="ARBA00023125"/>
    </source>
</evidence>
<feature type="region of interest" description="Disordered" evidence="4">
    <location>
        <begin position="130"/>
        <end position="157"/>
    </location>
</feature>
<sequence>MRADPWSDDACPIARTMSVLGQRWAILIIREALLGRSRFSEFRQRLGVASDVLSARLSELVEAGILRVVDYQEPGDRTRSRYVLTDAGHELVSVLAALGQWGHVHRPRPHSSRYRFVETATGEPVRIGFQRKDGTAVPRGEVSLTEQPGQKRPPPPL</sequence>
<dbReference type="Pfam" id="PF01638">
    <property type="entry name" value="HxlR"/>
    <property type="match status" value="1"/>
</dbReference>
<keyword evidence="3" id="KW-0804">Transcription</keyword>
<dbReference type="PROSITE" id="PS51118">
    <property type="entry name" value="HTH_HXLR"/>
    <property type="match status" value="1"/>
</dbReference>
<evidence type="ECO:0000313" key="6">
    <source>
        <dbReference type="EMBL" id="OMC45445.1"/>
    </source>
</evidence>
<dbReference type="GO" id="GO:0003677">
    <property type="term" value="F:DNA binding"/>
    <property type="evidence" value="ECO:0007669"/>
    <property type="project" value="UniProtKB-KW"/>
</dbReference>
<name>A0ABD6QLV9_MYCFO</name>
<dbReference type="RefSeq" id="WP_064900347.1">
    <property type="nucleotide sequence ID" value="NZ_LZKN01000061.1"/>
</dbReference>
<feature type="domain" description="HTH hxlR-type" evidence="5">
    <location>
        <begin position="11"/>
        <end position="110"/>
    </location>
</feature>
<reference evidence="6 7" key="1">
    <citation type="submission" date="2016-07" db="EMBL/GenBank/DDBJ databases">
        <authorList>
            <person name="Sutton G."/>
            <person name="Brinkac L."/>
            <person name="Sanka R."/>
            <person name="Adams M."/>
            <person name="Lau E."/>
            <person name="Kumar A."/>
            <person name="Macaden R."/>
        </authorList>
    </citation>
    <scope>NUCLEOTIDE SEQUENCE [LARGE SCALE GENOMIC DNA]</scope>
    <source>
        <strain evidence="6 7">GA-0871</strain>
    </source>
</reference>
<organism evidence="6 7">
    <name type="scientific">Mycolicibacterium fortuitum</name>
    <name type="common">Mycobacterium fortuitum</name>
    <dbReference type="NCBI Taxonomy" id="1766"/>
    <lineage>
        <taxon>Bacteria</taxon>
        <taxon>Bacillati</taxon>
        <taxon>Actinomycetota</taxon>
        <taxon>Actinomycetes</taxon>
        <taxon>Mycobacteriales</taxon>
        <taxon>Mycobacteriaceae</taxon>
        <taxon>Mycolicibacterium</taxon>
    </lineage>
</organism>
<evidence type="ECO:0000313" key="7">
    <source>
        <dbReference type="Proteomes" id="UP000187001"/>
    </source>
</evidence>
<dbReference type="AlphaFoldDB" id="A0ABD6QLV9"/>
<proteinExistence type="predicted"/>
<dbReference type="PANTHER" id="PTHR33204">
    <property type="entry name" value="TRANSCRIPTIONAL REGULATOR, MARR FAMILY"/>
    <property type="match status" value="1"/>
</dbReference>
<dbReference type="InterPro" id="IPR002577">
    <property type="entry name" value="HTH_HxlR"/>
</dbReference>
<dbReference type="SUPFAM" id="SSF46785">
    <property type="entry name" value="Winged helix' DNA-binding domain"/>
    <property type="match status" value="1"/>
</dbReference>